<feature type="compositionally biased region" description="Basic and acidic residues" evidence="1">
    <location>
        <begin position="196"/>
        <end position="214"/>
    </location>
</feature>
<keyword evidence="4" id="KW-1185">Reference proteome</keyword>
<dbReference type="AlphaFoldDB" id="A0A9N9V5Z4"/>
<name>A0A9N9V5Z4_9HYPO</name>
<sequence>MTEVLRHIAIQALHGSISRPSARFVAELVGGFTTASTCADWFKILETICCKLPELYIIVDLGFHATEEHELQNWLPAFQDLLGKVETVSPHTIIRVMIVSCRALKVPQTSKYVSIIRVTTLNMHPDLMRTRNSNQSDIPPNIWTEPTASASFVEEKASSLGTSPTYQEEAMNLIKAFDLAFNLKSRGQAATQGRQPRHETEGHFEPGASDHDLHPAFAQKCQRKDDANSGSKSDFGFTISIQEQNPGKVTQRAQNETSNTCRTKNFAPADVNGFKVAIYCALPLEADAMISLFDTIWDKERYPRTHVDKNSYTFGAVGGQNVVLVHLASMGKNSAAIAASGCCSSFPCIELSLVVGICGGVPFGAGGSIERVLGDVVISEGLVQLDLGRRYPDRFARKRTLQENLSRPCVQLRGFLAMLKSSRKLCSLTEKTNRHLGDLRSRTDALRDFIYEYPGVRRDVLFPASYLHKHKTSALCPSWERTCGIEDGICREAETLTCEDLGCESQWFIPRKRLALHNSEESQTSQGEIGLNFGTIIHFGNVGSGDTVMKSGEERERIARDEEIIAFEMEGIGPWEYGPCLIIKGICDYADSHKSKIWQNYAAATAAACTKALLEQWDAPSSL</sequence>
<evidence type="ECO:0000259" key="2">
    <source>
        <dbReference type="Pfam" id="PF01048"/>
    </source>
</evidence>
<organism evidence="3 4">
    <name type="scientific">Clonostachys rhizophaga</name>
    <dbReference type="NCBI Taxonomy" id="160324"/>
    <lineage>
        <taxon>Eukaryota</taxon>
        <taxon>Fungi</taxon>
        <taxon>Dikarya</taxon>
        <taxon>Ascomycota</taxon>
        <taxon>Pezizomycotina</taxon>
        <taxon>Sordariomycetes</taxon>
        <taxon>Hypocreomycetidae</taxon>
        <taxon>Hypocreales</taxon>
        <taxon>Bionectriaceae</taxon>
        <taxon>Clonostachys</taxon>
    </lineage>
</organism>
<dbReference type="GO" id="GO:0003824">
    <property type="term" value="F:catalytic activity"/>
    <property type="evidence" value="ECO:0007669"/>
    <property type="project" value="InterPro"/>
</dbReference>
<protein>
    <recommendedName>
        <fullName evidence="2">Nucleoside phosphorylase domain-containing protein</fullName>
    </recommendedName>
</protein>
<dbReference type="Gene3D" id="3.40.50.1580">
    <property type="entry name" value="Nucleoside phosphorylase domain"/>
    <property type="match status" value="1"/>
</dbReference>
<feature type="compositionally biased region" description="Polar residues" evidence="1">
    <location>
        <begin position="239"/>
        <end position="257"/>
    </location>
</feature>
<dbReference type="PANTHER" id="PTHR46082">
    <property type="entry name" value="ATP/GTP-BINDING PROTEIN-RELATED"/>
    <property type="match status" value="1"/>
</dbReference>
<dbReference type="Proteomes" id="UP000696573">
    <property type="component" value="Unassembled WGS sequence"/>
</dbReference>
<accession>A0A9N9V5Z4</accession>
<gene>
    <name evidence="3" type="ORF">CRHIZ90672A_00008043</name>
</gene>
<dbReference type="InterPro" id="IPR000845">
    <property type="entry name" value="Nucleoside_phosphorylase_d"/>
</dbReference>
<feature type="region of interest" description="Disordered" evidence="1">
    <location>
        <begin position="187"/>
        <end position="257"/>
    </location>
</feature>
<reference evidence="3" key="1">
    <citation type="submission" date="2021-10" db="EMBL/GenBank/DDBJ databases">
        <authorList>
            <person name="Piombo E."/>
        </authorList>
    </citation>
    <scope>NUCLEOTIDE SEQUENCE</scope>
</reference>
<dbReference type="InterPro" id="IPR035994">
    <property type="entry name" value="Nucleoside_phosphorylase_sf"/>
</dbReference>
<comment type="caution">
    <text evidence="3">The sequence shown here is derived from an EMBL/GenBank/DDBJ whole genome shotgun (WGS) entry which is preliminary data.</text>
</comment>
<dbReference type="GO" id="GO:0009116">
    <property type="term" value="P:nucleoside metabolic process"/>
    <property type="evidence" value="ECO:0007669"/>
    <property type="project" value="InterPro"/>
</dbReference>
<evidence type="ECO:0000313" key="3">
    <source>
        <dbReference type="EMBL" id="CAH0015850.1"/>
    </source>
</evidence>
<proteinExistence type="predicted"/>
<dbReference type="InterPro" id="IPR053137">
    <property type="entry name" value="NLR-like"/>
</dbReference>
<feature type="domain" description="Nucleoside phosphorylase" evidence="2">
    <location>
        <begin position="275"/>
        <end position="391"/>
    </location>
</feature>
<dbReference type="PANTHER" id="PTHR46082:SF6">
    <property type="entry name" value="AAA+ ATPASE DOMAIN-CONTAINING PROTEIN-RELATED"/>
    <property type="match status" value="1"/>
</dbReference>
<evidence type="ECO:0000256" key="1">
    <source>
        <dbReference type="SAM" id="MobiDB-lite"/>
    </source>
</evidence>
<dbReference type="EMBL" id="CABFNQ020000451">
    <property type="protein sequence ID" value="CAH0015850.1"/>
    <property type="molecule type" value="Genomic_DNA"/>
</dbReference>
<evidence type="ECO:0000313" key="4">
    <source>
        <dbReference type="Proteomes" id="UP000696573"/>
    </source>
</evidence>
<dbReference type="Pfam" id="PF01048">
    <property type="entry name" value="PNP_UDP_1"/>
    <property type="match status" value="1"/>
</dbReference>
<dbReference type="SUPFAM" id="SSF53167">
    <property type="entry name" value="Purine and uridine phosphorylases"/>
    <property type="match status" value="1"/>
</dbReference>
<dbReference type="OrthoDB" id="20872at2759"/>